<dbReference type="InterPro" id="IPR051692">
    <property type="entry name" value="OMP-like"/>
</dbReference>
<comment type="caution">
    <text evidence="7">The sequence shown here is derived from an EMBL/GenBank/DDBJ whole genome shotgun (WGS) entry which is preliminary data.</text>
</comment>
<dbReference type="Proteomes" id="UP000215595">
    <property type="component" value="Unassembled WGS sequence"/>
</dbReference>
<evidence type="ECO:0000313" key="8">
    <source>
        <dbReference type="Proteomes" id="UP000215595"/>
    </source>
</evidence>
<dbReference type="GO" id="GO:0016020">
    <property type="term" value="C:membrane"/>
    <property type="evidence" value="ECO:0007669"/>
    <property type="project" value="UniProtKB-SubCell"/>
</dbReference>
<evidence type="ECO:0000256" key="5">
    <source>
        <dbReference type="SAM" id="SignalP"/>
    </source>
</evidence>
<accession>A0A258FIB7</accession>
<dbReference type="InterPro" id="IPR011250">
    <property type="entry name" value="OMP/PagP_B-barrel"/>
</dbReference>
<gene>
    <name evidence="7" type="ORF">B7Z01_12490</name>
</gene>
<comment type="similarity">
    <text evidence="4">Belongs to the Omp25/RopB family.</text>
</comment>
<dbReference type="Gene3D" id="2.40.160.20">
    <property type="match status" value="1"/>
</dbReference>
<dbReference type="AlphaFoldDB" id="A0A258FIB7"/>
<dbReference type="SUPFAM" id="SSF56925">
    <property type="entry name" value="OMPA-like"/>
    <property type="match status" value="1"/>
</dbReference>
<proteinExistence type="inferred from homology"/>
<dbReference type="PANTHER" id="PTHR34001:SF3">
    <property type="entry name" value="BLL7405 PROTEIN"/>
    <property type="match status" value="1"/>
</dbReference>
<feature type="chain" id="PRO_5012785027" description="Outer membrane protein beta-barrel domain-containing protein" evidence="5">
    <location>
        <begin position="23"/>
        <end position="273"/>
    </location>
</feature>
<evidence type="ECO:0000256" key="1">
    <source>
        <dbReference type="ARBA" id="ARBA00004370"/>
    </source>
</evidence>
<organism evidence="7 8">
    <name type="scientific">Brevundimonas subvibrioides</name>
    <dbReference type="NCBI Taxonomy" id="74313"/>
    <lineage>
        <taxon>Bacteria</taxon>
        <taxon>Pseudomonadati</taxon>
        <taxon>Pseudomonadota</taxon>
        <taxon>Alphaproteobacteria</taxon>
        <taxon>Caulobacterales</taxon>
        <taxon>Caulobacteraceae</taxon>
        <taxon>Brevundimonas</taxon>
    </lineage>
</organism>
<evidence type="ECO:0000313" key="7">
    <source>
        <dbReference type="EMBL" id="OYX31522.1"/>
    </source>
</evidence>
<feature type="signal peptide" evidence="5">
    <location>
        <begin position="1"/>
        <end position="22"/>
    </location>
</feature>
<sequence>MTKTFAAVSAAALALVAMPAAAQDWQGGYVGIAGGYAMVDDEESETTPFDTDLNGTFGDTVRTTTGADAFSPGFCGGAPNSNNAAAGCQDDDDGQGEISFRAGYDWQSGPIVFGVVGEFTMSDASDTVTAFSITPAQYSFERSLDYMTAVRGRVGYDMGRFLPYVTAGGVYARLENQYNTSNGVNTFTPTSNGVENTGFQLGGGVEAQVTQVLRLGVEYLYTSIEDDSDFTVRVAGGPATSPFLTGNASGTDQRRSGSDFDTHAFRVTASFAF</sequence>
<reference evidence="7 8" key="1">
    <citation type="submission" date="2017-03" db="EMBL/GenBank/DDBJ databases">
        <title>Lifting the veil on microbial sulfur biogeochemistry in mining wastewaters.</title>
        <authorList>
            <person name="Kantor R.S."/>
            <person name="Colenbrander Nelson T."/>
            <person name="Marshall S."/>
            <person name="Bennett D."/>
            <person name="Apte S."/>
            <person name="Camacho D."/>
            <person name="Thomas B.C."/>
            <person name="Warren L.A."/>
            <person name="Banfield J.F."/>
        </authorList>
    </citation>
    <scope>NUCLEOTIDE SEQUENCE [LARGE SCALE GENOMIC DNA]</scope>
    <source>
        <strain evidence="7">32-69-9</strain>
    </source>
</reference>
<evidence type="ECO:0000259" key="6">
    <source>
        <dbReference type="Pfam" id="PF13505"/>
    </source>
</evidence>
<protein>
    <recommendedName>
        <fullName evidence="6">Outer membrane protein beta-barrel domain-containing protein</fullName>
    </recommendedName>
</protein>
<evidence type="ECO:0000256" key="2">
    <source>
        <dbReference type="ARBA" id="ARBA00022729"/>
    </source>
</evidence>
<evidence type="ECO:0000256" key="3">
    <source>
        <dbReference type="ARBA" id="ARBA00023136"/>
    </source>
</evidence>
<keyword evidence="2 5" id="KW-0732">Signal</keyword>
<dbReference type="InterPro" id="IPR027385">
    <property type="entry name" value="Beta-barrel_OMP"/>
</dbReference>
<feature type="domain" description="Outer membrane protein beta-barrel" evidence="6">
    <location>
        <begin position="9"/>
        <end position="273"/>
    </location>
</feature>
<dbReference type="Pfam" id="PF13505">
    <property type="entry name" value="OMP_b-brl"/>
    <property type="match status" value="1"/>
</dbReference>
<dbReference type="EMBL" id="NCEB01000031">
    <property type="protein sequence ID" value="OYX31522.1"/>
    <property type="molecule type" value="Genomic_DNA"/>
</dbReference>
<keyword evidence="3" id="KW-0472">Membrane</keyword>
<dbReference type="PANTHER" id="PTHR34001">
    <property type="entry name" value="BLL7405 PROTEIN"/>
    <property type="match status" value="1"/>
</dbReference>
<name>A0A258FIB7_9CAUL</name>
<evidence type="ECO:0000256" key="4">
    <source>
        <dbReference type="ARBA" id="ARBA00038306"/>
    </source>
</evidence>
<comment type="subcellular location">
    <subcellularLocation>
        <location evidence="1">Membrane</location>
    </subcellularLocation>
</comment>